<keyword evidence="2" id="KW-1185">Reference proteome</keyword>
<reference evidence="1" key="1">
    <citation type="submission" date="2019-08" db="EMBL/GenBank/DDBJ databases">
        <title>Genome sequence of Clostridiales bacterium MT110.</title>
        <authorList>
            <person name="Cao J."/>
        </authorList>
    </citation>
    <scope>NUCLEOTIDE SEQUENCE</scope>
    <source>
        <strain evidence="1">MT110</strain>
    </source>
</reference>
<evidence type="ECO:0000313" key="2">
    <source>
        <dbReference type="Proteomes" id="UP000594014"/>
    </source>
</evidence>
<accession>A0ACD1A7S0</accession>
<organism evidence="1 2">
    <name type="scientific">Anoxybacterium hadale</name>
    <dbReference type="NCBI Taxonomy" id="3408580"/>
    <lineage>
        <taxon>Bacteria</taxon>
        <taxon>Bacillati</taxon>
        <taxon>Bacillota</taxon>
        <taxon>Clostridia</taxon>
        <taxon>Peptostreptococcales</taxon>
        <taxon>Anaerovoracaceae</taxon>
        <taxon>Anoxybacterium</taxon>
    </lineage>
</organism>
<gene>
    <name evidence="1" type="ORF">FRZ06_02955</name>
</gene>
<dbReference type="EMBL" id="CP042469">
    <property type="protein sequence ID" value="QOX62391.1"/>
    <property type="molecule type" value="Genomic_DNA"/>
</dbReference>
<dbReference type="Proteomes" id="UP000594014">
    <property type="component" value="Chromosome"/>
</dbReference>
<evidence type="ECO:0000313" key="1">
    <source>
        <dbReference type="EMBL" id="QOX62391.1"/>
    </source>
</evidence>
<proteinExistence type="predicted"/>
<sequence>MKKNILILLSLVPVVTGYILNLTLLIPGLGLLLYYLIPCVTLFFWFYLGSKYSKIAWNIIQATIIGNGIGLISLIAYFWQFWGCNDDNRNMLIAGVSQYFVANTNLLTAKFAIIFESQANSISLISVTSMQLFGLFLMVIIFMSGYVFGKVRGKTKPSLRDSDYKL</sequence>
<name>A0ACD1A7S0_9FIRM</name>
<protein>
    <submittedName>
        <fullName evidence="1">Uncharacterized protein</fullName>
    </submittedName>
</protein>